<evidence type="ECO:0000256" key="1">
    <source>
        <dbReference type="ARBA" id="ARBA00007504"/>
    </source>
</evidence>
<evidence type="ECO:0000256" key="12">
    <source>
        <dbReference type="ARBA" id="ARBA00034617"/>
    </source>
</evidence>
<keyword evidence="10 15" id="KW-0234">DNA repair</keyword>
<dbReference type="InterPro" id="IPR012340">
    <property type="entry name" value="NA-bd_OB-fold"/>
</dbReference>
<evidence type="ECO:0000256" key="7">
    <source>
        <dbReference type="ARBA" id="ARBA00022840"/>
    </source>
</evidence>
<evidence type="ECO:0000256" key="15">
    <source>
        <dbReference type="RuleBase" id="RU363016"/>
    </source>
</evidence>
<dbReference type="OrthoDB" id="5287035at2"/>
<feature type="domain" description="Helicase C-terminal" evidence="17">
    <location>
        <begin position="467"/>
        <end position="628"/>
    </location>
</feature>
<comment type="caution">
    <text evidence="18">The sequence shown here is derived from an EMBL/GenBank/DDBJ whole genome shotgun (WGS) entry which is preliminary data.</text>
</comment>
<dbReference type="PROSITE" id="PS51194">
    <property type="entry name" value="HELICASE_CTER"/>
    <property type="match status" value="1"/>
</dbReference>
<dbReference type="CDD" id="cd04488">
    <property type="entry name" value="RecG_wedge_OBF"/>
    <property type="match status" value="1"/>
</dbReference>
<dbReference type="InterPro" id="IPR047112">
    <property type="entry name" value="RecG/Mfd"/>
</dbReference>
<dbReference type="PANTHER" id="PTHR47964:SF1">
    <property type="entry name" value="ATP-DEPENDENT DNA HELICASE HOMOLOG RECG, CHLOROPLASTIC"/>
    <property type="match status" value="1"/>
</dbReference>
<dbReference type="GO" id="GO:0006310">
    <property type="term" value="P:DNA recombination"/>
    <property type="evidence" value="ECO:0007669"/>
    <property type="project" value="UniProtKB-UniRule"/>
</dbReference>
<gene>
    <name evidence="18" type="ORF">AZI86_15750</name>
</gene>
<dbReference type="EMBL" id="LUKE01000004">
    <property type="protein sequence ID" value="KYG63159.1"/>
    <property type="molecule type" value="Genomic_DNA"/>
</dbReference>
<dbReference type="CDD" id="cd18811">
    <property type="entry name" value="SF2_C_RecG"/>
    <property type="match status" value="1"/>
</dbReference>
<comment type="function">
    <text evidence="15">Plays a critical role in recombination and DNA repair. Helps process Holliday junction intermediates to mature products by catalyzing branch migration. Has replication fork regression activity, unwinds stalled or blocked replication forks to make a HJ that can be resolved. Has a DNA unwinding activity characteristic of a DNA helicase with 3'-5' polarity.</text>
</comment>
<evidence type="ECO:0000256" key="10">
    <source>
        <dbReference type="ARBA" id="ARBA00023204"/>
    </source>
</evidence>
<keyword evidence="4 15" id="KW-0227">DNA damage</keyword>
<evidence type="ECO:0000256" key="5">
    <source>
        <dbReference type="ARBA" id="ARBA00022801"/>
    </source>
</evidence>
<dbReference type="SMART" id="SM00490">
    <property type="entry name" value="HELICc"/>
    <property type="match status" value="1"/>
</dbReference>
<dbReference type="PANTHER" id="PTHR47964">
    <property type="entry name" value="ATP-DEPENDENT DNA HELICASE HOMOLOG RECG, CHLOROPLASTIC"/>
    <property type="match status" value="1"/>
</dbReference>
<evidence type="ECO:0000256" key="8">
    <source>
        <dbReference type="ARBA" id="ARBA00023125"/>
    </source>
</evidence>
<dbReference type="InterPro" id="IPR001650">
    <property type="entry name" value="Helicase_C-like"/>
</dbReference>
<dbReference type="GO" id="GO:0006281">
    <property type="term" value="P:DNA repair"/>
    <property type="evidence" value="ECO:0007669"/>
    <property type="project" value="UniProtKB-UniRule"/>
</dbReference>
<evidence type="ECO:0000259" key="16">
    <source>
        <dbReference type="PROSITE" id="PS51192"/>
    </source>
</evidence>
<keyword evidence="3 15" id="KW-0547">Nucleotide-binding</keyword>
<evidence type="ECO:0000313" key="19">
    <source>
        <dbReference type="Proteomes" id="UP000075320"/>
    </source>
</evidence>
<keyword evidence="5 15" id="KW-0378">Hydrolase</keyword>
<protein>
    <recommendedName>
        <fullName evidence="2 15">ATP-dependent DNA helicase RecG</fullName>
        <ecNumber evidence="13 15">5.6.2.4</ecNumber>
    </recommendedName>
</protein>
<evidence type="ECO:0000313" key="18">
    <source>
        <dbReference type="EMBL" id="KYG63159.1"/>
    </source>
</evidence>
<dbReference type="SUPFAM" id="SSF50249">
    <property type="entry name" value="Nucleic acid-binding proteins"/>
    <property type="match status" value="1"/>
</dbReference>
<comment type="catalytic activity">
    <reaction evidence="12 15">
        <text>Couples ATP hydrolysis with the unwinding of duplex DNA by translocating in the 3'-5' direction.</text>
        <dbReference type="EC" id="5.6.2.4"/>
    </reaction>
</comment>
<evidence type="ECO:0000256" key="6">
    <source>
        <dbReference type="ARBA" id="ARBA00022806"/>
    </source>
</evidence>
<dbReference type="PROSITE" id="PS51192">
    <property type="entry name" value="HELICASE_ATP_BIND_1"/>
    <property type="match status" value="1"/>
</dbReference>
<evidence type="ECO:0000256" key="9">
    <source>
        <dbReference type="ARBA" id="ARBA00023172"/>
    </source>
</evidence>
<proteinExistence type="inferred from homology"/>
<evidence type="ECO:0000256" key="3">
    <source>
        <dbReference type="ARBA" id="ARBA00022741"/>
    </source>
</evidence>
<dbReference type="Pfam" id="PF19833">
    <property type="entry name" value="RecG_dom3_C"/>
    <property type="match status" value="1"/>
</dbReference>
<dbReference type="InterPro" id="IPR033454">
    <property type="entry name" value="RecG_wedge"/>
</dbReference>
<dbReference type="GO" id="GO:0043138">
    <property type="term" value="F:3'-5' DNA helicase activity"/>
    <property type="evidence" value="ECO:0007669"/>
    <property type="project" value="UniProtKB-EC"/>
</dbReference>
<dbReference type="NCBIfam" id="NF008165">
    <property type="entry name" value="PRK10917.1-3"/>
    <property type="match status" value="1"/>
</dbReference>
<dbReference type="AlphaFoldDB" id="A0A150WI43"/>
<organism evidence="18 19">
    <name type="scientific">Bdellovibrio bacteriovorus</name>
    <dbReference type="NCBI Taxonomy" id="959"/>
    <lineage>
        <taxon>Bacteria</taxon>
        <taxon>Pseudomonadati</taxon>
        <taxon>Bdellovibrionota</taxon>
        <taxon>Bdellovibrionia</taxon>
        <taxon>Bdellovibrionales</taxon>
        <taxon>Pseudobdellovibrionaceae</taxon>
        <taxon>Bdellovibrio</taxon>
    </lineage>
</organism>
<keyword evidence="11" id="KW-0413">Isomerase</keyword>
<dbReference type="Pfam" id="PF00270">
    <property type="entry name" value="DEAD"/>
    <property type="match status" value="1"/>
</dbReference>
<dbReference type="GO" id="GO:0003677">
    <property type="term" value="F:DNA binding"/>
    <property type="evidence" value="ECO:0007669"/>
    <property type="project" value="UniProtKB-KW"/>
</dbReference>
<name>A0A150WI43_BDEBC</name>
<comment type="similarity">
    <text evidence="1 15">Belongs to the helicase family. RecG subfamily.</text>
</comment>
<evidence type="ECO:0000256" key="4">
    <source>
        <dbReference type="ARBA" id="ARBA00022763"/>
    </source>
</evidence>
<keyword evidence="19" id="KW-1185">Reference proteome</keyword>
<dbReference type="CDD" id="cd17992">
    <property type="entry name" value="DEXHc_RecG"/>
    <property type="match status" value="1"/>
</dbReference>
<dbReference type="InterPro" id="IPR004609">
    <property type="entry name" value="ATP-dep_DNA_helicase_RecG"/>
</dbReference>
<comment type="catalytic activity">
    <reaction evidence="14 15">
        <text>ATP + H2O = ADP + phosphate + H(+)</text>
        <dbReference type="Rhea" id="RHEA:13065"/>
        <dbReference type="ChEBI" id="CHEBI:15377"/>
        <dbReference type="ChEBI" id="CHEBI:15378"/>
        <dbReference type="ChEBI" id="CHEBI:30616"/>
        <dbReference type="ChEBI" id="CHEBI:43474"/>
        <dbReference type="ChEBI" id="CHEBI:456216"/>
        <dbReference type="EC" id="5.6.2.4"/>
    </reaction>
</comment>
<dbReference type="NCBIfam" id="TIGR00643">
    <property type="entry name" value="recG"/>
    <property type="match status" value="1"/>
</dbReference>
<accession>A0A150WI43</accession>
<dbReference type="Gene3D" id="2.40.50.140">
    <property type="entry name" value="Nucleic acid-binding proteins"/>
    <property type="match status" value="1"/>
</dbReference>
<evidence type="ECO:0000259" key="17">
    <source>
        <dbReference type="PROSITE" id="PS51194"/>
    </source>
</evidence>
<keyword evidence="6 15" id="KW-0347">Helicase</keyword>
<dbReference type="Pfam" id="PF17191">
    <property type="entry name" value="RecG_wedge"/>
    <property type="match status" value="1"/>
</dbReference>
<dbReference type="SUPFAM" id="SSF52540">
    <property type="entry name" value="P-loop containing nucleoside triphosphate hydrolases"/>
    <property type="match status" value="2"/>
</dbReference>
<dbReference type="EC" id="5.6.2.4" evidence="13 15"/>
<dbReference type="NCBIfam" id="NF008168">
    <property type="entry name" value="PRK10917.2-2"/>
    <property type="match status" value="1"/>
</dbReference>
<feature type="domain" description="Helicase ATP-binding" evidence="16">
    <location>
        <begin position="283"/>
        <end position="444"/>
    </location>
</feature>
<dbReference type="Proteomes" id="UP000075320">
    <property type="component" value="Unassembled WGS sequence"/>
</dbReference>
<dbReference type="Gene3D" id="3.40.50.300">
    <property type="entry name" value="P-loop containing nucleotide triphosphate hydrolases"/>
    <property type="match status" value="2"/>
</dbReference>
<dbReference type="InterPro" id="IPR011545">
    <property type="entry name" value="DEAD/DEAH_box_helicase_dom"/>
</dbReference>
<dbReference type="Pfam" id="PF00271">
    <property type="entry name" value="Helicase_C"/>
    <property type="match status" value="1"/>
</dbReference>
<evidence type="ECO:0000256" key="14">
    <source>
        <dbReference type="ARBA" id="ARBA00048988"/>
    </source>
</evidence>
<dbReference type="GO" id="GO:0016887">
    <property type="term" value="F:ATP hydrolysis activity"/>
    <property type="evidence" value="ECO:0007669"/>
    <property type="project" value="RHEA"/>
</dbReference>
<dbReference type="InterPro" id="IPR014001">
    <property type="entry name" value="Helicase_ATP-bd"/>
</dbReference>
<evidence type="ECO:0000256" key="2">
    <source>
        <dbReference type="ARBA" id="ARBA00017846"/>
    </source>
</evidence>
<dbReference type="InterPro" id="IPR027417">
    <property type="entry name" value="P-loop_NTPase"/>
</dbReference>
<sequence>MALRLDTQIQYLKGVGPKLGDLFTRKGLKTIGDLFEFYPRAYEDQRAARNIASLKMDDIVSIKAQVVTVHSINMGRSTRKMYDVVVKDASGQIHCKFFRVPYKGYFERFKPYKEVRVVGKVTDYRGRLEFHHPDIRDIEPDEETQDALIPLYTEIEGLATNKIMKMVRQAFSQIEEWPEEALPKWIIEKYKLLPRKDALKEMHYPDPQKAAQYAEFKSSAQKRIIFDEFFWLELFLASKKTGFQKEGAPKILNKATKLAALEKSLPFQLTNAQKRVFGEIRKDLEKSHPMHRMVQGDVGSGKTLVSFMAAAYASESGFQSCLMAPTEILAEQHFKNAQKVLEPLGLRLALLVGKSKASERKQVLEALHSGEIDLIIGTHALIEDEVIFSNLGLVIIDEQHRFGVEQRGVLKNKGNSPHFLVMTATPIPRTLAMTVYGDLDVSIVDEMPPGRSPIQTRATFESKRPQALQFMMEQIQKGRQAYIVYPLVEESEKIDLKDAVSEYEKLKELYPKVSFGLLHGKMKPSEKDQIMDQFRRNEIQVLVSTTVIEVGVDVPNANIMIIEHAERFGLSQLHQLRGRVGRGEHKSFCILIMGYAVSEEGKERTAMMEKTSDGFKIAEFDLEMRGPGEFMGTRQSGLSGFKMANLVRDMQTLQEAREAAFEVLRRDPKLAYLENQNLKAELLREHGPAALAGIA</sequence>
<evidence type="ECO:0000256" key="13">
    <source>
        <dbReference type="ARBA" id="ARBA00034808"/>
    </source>
</evidence>
<evidence type="ECO:0000256" key="11">
    <source>
        <dbReference type="ARBA" id="ARBA00023235"/>
    </source>
</evidence>
<keyword evidence="7 15" id="KW-0067">ATP-binding</keyword>
<keyword evidence="9 15" id="KW-0233">DNA recombination</keyword>
<dbReference type="InterPro" id="IPR045562">
    <property type="entry name" value="RecG_dom3_C"/>
</dbReference>
<dbReference type="SMART" id="SM00487">
    <property type="entry name" value="DEXDc"/>
    <property type="match status" value="1"/>
</dbReference>
<dbReference type="RefSeq" id="WP_061836234.1">
    <property type="nucleotide sequence ID" value="NZ_LUKE01000004.1"/>
</dbReference>
<dbReference type="GO" id="GO:0005524">
    <property type="term" value="F:ATP binding"/>
    <property type="evidence" value="ECO:0007669"/>
    <property type="project" value="UniProtKB-KW"/>
</dbReference>
<reference evidence="18 19" key="1">
    <citation type="submission" date="2016-03" db="EMBL/GenBank/DDBJ databases">
        <authorList>
            <person name="Ploux O."/>
        </authorList>
    </citation>
    <scope>NUCLEOTIDE SEQUENCE [LARGE SCALE GENOMIC DNA]</scope>
    <source>
        <strain evidence="18 19">R0</strain>
    </source>
</reference>
<keyword evidence="8" id="KW-0238">DNA-binding</keyword>